<evidence type="ECO:0000313" key="2">
    <source>
        <dbReference type="EMBL" id="KAF5331978.1"/>
    </source>
</evidence>
<reference evidence="2 3" key="1">
    <citation type="journal article" date="2020" name="ISME J.">
        <title>Uncovering the hidden diversity of litter-decomposition mechanisms in mushroom-forming fungi.</title>
        <authorList>
            <person name="Floudas D."/>
            <person name="Bentzer J."/>
            <person name="Ahren D."/>
            <person name="Johansson T."/>
            <person name="Persson P."/>
            <person name="Tunlid A."/>
        </authorList>
    </citation>
    <scope>NUCLEOTIDE SEQUENCE [LARGE SCALE GENOMIC DNA]</scope>
    <source>
        <strain evidence="2 3">CBS 175.51</strain>
    </source>
</reference>
<dbReference type="Proteomes" id="UP000541558">
    <property type="component" value="Unassembled WGS sequence"/>
</dbReference>
<dbReference type="EMBL" id="JAACJK010000112">
    <property type="protein sequence ID" value="KAF5331978.1"/>
    <property type="molecule type" value="Genomic_DNA"/>
</dbReference>
<proteinExistence type="predicted"/>
<comment type="caution">
    <text evidence="2">The sequence shown here is derived from an EMBL/GenBank/DDBJ whole genome shotgun (WGS) entry which is preliminary data.</text>
</comment>
<evidence type="ECO:0000256" key="1">
    <source>
        <dbReference type="SAM" id="MobiDB-lite"/>
    </source>
</evidence>
<gene>
    <name evidence="2" type="ORF">D9611_009022</name>
</gene>
<feature type="compositionally biased region" description="Low complexity" evidence="1">
    <location>
        <begin position="1"/>
        <end position="11"/>
    </location>
</feature>
<sequence length="355" mass="40156">MSSPLSNYSYPSTPPASPSSIRNTPWAPSRTPTRTSARLAIKNTRFPSFPRLDEPVTLFAPKIKDRAGPRRFNSAEAFYYCTELMGLAQTATEIILKHILCPFILLHQFYDFLEKMNDTGAGIMGSVARRMLATNSMMMQHAIKVKDFRYLRSNDLNIVVPKGSLDAMVEWFTAHSYDAWDTEVVSKPYVGSVRRMVSATRQPQNGVPRARITISESLGNVMQVILASNMTCQTNLVTSTRVYAVYPTLVTDQHALKTDITSLISPRRPRPPYLLRTSNFRWTGPCGFHCPSLPRKTVGDKGIASFLWNTRYPIPESRYSDTDSLLAQSILQWRFAKRCGNPKCKRFMPPRSLVM</sequence>
<name>A0A8H5FD13_9AGAR</name>
<evidence type="ECO:0000313" key="3">
    <source>
        <dbReference type="Proteomes" id="UP000541558"/>
    </source>
</evidence>
<dbReference type="AlphaFoldDB" id="A0A8H5FD13"/>
<protein>
    <submittedName>
        <fullName evidence="2">Uncharacterized protein</fullName>
    </submittedName>
</protein>
<feature type="region of interest" description="Disordered" evidence="1">
    <location>
        <begin position="1"/>
        <end position="34"/>
    </location>
</feature>
<dbReference type="OrthoDB" id="3038120at2759"/>
<keyword evidence="3" id="KW-1185">Reference proteome</keyword>
<accession>A0A8H5FD13</accession>
<organism evidence="2 3">
    <name type="scientific">Ephemerocybe angulata</name>
    <dbReference type="NCBI Taxonomy" id="980116"/>
    <lineage>
        <taxon>Eukaryota</taxon>
        <taxon>Fungi</taxon>
        <taxon>Dikarya</taxon>
        <taxon>Basidiomycota</taxon>
        <taxon>Agaricomycotina</taxon>
        <taxon>Agaricomycetes</taxon>
        <taxon>Agaricomycetidae</taxon>
        <taxon>Agaricales</taxon>
        <taxon>Agaricineae</taxon>
        <taxon>Psathyrellaceae</taxon>
        <taxon>Ephemerocybe</taxon>
    </lineage>
</organism>